<comment type="caution">
    <text evidence="1">The sequence shown here is derived from an EMBL/GenBank/DDBJ whole genome shotgun (WGS) entry which is preliminary data.</text>
</comment>
<name>A0A9P1GBP5_9DINO</name>
<evidence type="ECO:0000313" key="2">
    <source>
        <dbReference type="EMBL" id="CAL1160810.1"/>
    </source>
</evidence>
<proteinExistence type="predicted"/>
<evidence type="ECO:0000313" key="3">
    <source>
        <dbReference type="EMBL" id="CAL4794747.1"/>
    </source>
</evidence>
<evidence type="ECO:0000313" key="1">
    <source>
        <dbReference type="EMBL" id="CAI4007435.1"/>
    </source>
</evidence>
<dbReference type="Proteomes" id="UP001152797">
    <property type="component" value="Unassembled WGS sequence"/>
</dbReference>
<dbReference type="AlphaFoldDB" id="A0A9P1GBP5"/>
<reference evidence="2" key="2">
    <citation type="submission" date="2024-04" db="EMBL/GenBank/DDBJ databases">
        <authorList>
            <person name="Chen Y."/>
            <person name="Shah S."/>
            <person name="Dougan E. K."/>
            <person name="Thang M."/>
            <person name="Chan C."/>
        </authorList>
    </citation>
    <scope>NUCLEOTIDE SEQUENCE [LARGE SCALE GENOMIC DNA]</scope>
</reference>
<evidence type="ECO:0000313" key="4">
    <source>
        <dbReference type="Proteomes" id="UP001152797"/>
    </source>
</evidence>
<dbReference type="EMBL" id="CAMXCT010004046">
    <property type="protein sequence ID" value="CAI4007435.1"/>
    <property type="molecule type" value="Genomic_DNA"/>
</dbReference>
<organism evidence="1">
    <name type="scientific">Cladocopium goreaui</name>
    <dbReference type="NCBI Taxonomy" id="2562237"/>
    <lineage>
        <taxon>Eukaryota</taxon>
        <taxon>Sar</taxon>
        <taxon>Alveolata</taxon>
        <taxon>Dinophyceae</taxon>
        <taxon>Suessiales</taxon>
        <taxon>Symbiodiniaceae</taxon>
        <taxon>Cladocopium</taxon>
    </lineage>
</organism>
<sequence>MWVIQRFAARSVDLHPRWCLSRWTRNTQCCHNVWQSMRALTTRCAFGRVKAAMSFAPSGTGMVSPMQNFHASRWCLWTNAAAWTIAGSQCIVGSYSTHATYVANFRNHASSSRFWSDLEVLIKQELLMPGAILLADNVLKPGAPLFLWQLFHGLGRDVFTSHLISLEEFAMPGVEDCMLMARYHPSTSQPGKMAMPLEVQALEFEASCIRTRAAEPGGVPFEEWSAHGERMKRALEDLNIRIGEDLSSADCAKAGREKSK</sequence>
<dbReference type="EMBL" id="CAMXCT020004046">
    <property type="protein sequence ID" value="CAL1160810.1"/>
    <property type="molecule type" value="Genomic_DNA"/>
</dbReference>
<protein>
    <submittedName>
        <fullName evidence="3">Catechol O-methyltransferase</fullName>
    </submittedName>
</protein>
<keyword evidence="4" id="KW-1185">Reference proteome</keyword>
<dbReference type="OrthoDB" id="186626at2759"/>
<reference evidence="1" key="1">
    <citation type="submission" date="2022-10" db="EMBL/GenBank/DDBJ databases">
        <authorList>
            <person name="Chen Y."/>
            <person name="Dougan E. K."/>
            <person name="Chan C."/>
            <person name="Rhodes N."/>
            <person name="Thang M."/>
        </authorList>
    </citation>
    <scope>NUCLEOTIDE SEQUENCE</scope>
</reference>
<dbReference type="EMBL" id="CAMXCT030004046">
    <property type="protein sequence ID" value="CAL4794747.1"/>
    <property type="molecule type" value="Genomic_DNA"/>
</dbReference>
<accession>A0A9P1GBP5</accession>
<gene>
    <name evidence="1" type="ORF">C1SCF055_LOCUS32993</name>
</gene>